<comment type="caution">
    <text evidence="1">The sequence shown here is derived from an EMBL/GenBank/DDBJ whole genome shotgun (WGS) entry which is preliminary data.</text>
</comment>
<evidence type="ECO:0000313" key="1">
    <source>
        <dbReference type="EMBL" id="VWB34826.1"/>
    </source>
</evidence>
<sequence length="116" mass="13030">MTNNIMSCADALTDAARDVLIERLRQIEVKGWTSEHDDEQTCEEIAVMASYFAMPTGVRNWPMNGTNDGATLGQAILPDGWVVRIETDRRRELVKAAALILAEIERMDRVQPRNKG</sequence>
<proteinExistence type="predicted"/>
<dbReference type="Proteomes" id="UP000494172">
    <property type="component" value="Unassembled WGS sequence"/>
</dbReference>
<dbReference type="AlphaFoldDB" id="A0A9Q9SFD1"/>
<protein>
    <submittedName>
        <fullName evidence="1">Uncharacterized protein</fullName>
    </submittedName>
</protein>
<evidence type="ECO:0000313" key="2">
    <source>
        <dbReference type="Proteomes" id="UP000494172"/>
    </source>
</evidence>
<organism evidence="1 2">
    <name type="scientific">Burkholderia arboris</name>
    <dbReference type="NCBI Taxonomy" id="488730"/>
    <lineage>
        <taxon>Bacteria</taxon>
        <taxon>Pseudomonadati</taxon>
        <taxon>Pseudomonadota</taxon>
        <taxon>Betaproteobacteria</taxon>
        <taxon>Burkholderiales</taxon>
        <taxon>Burkholderiaceae</taxon>
        <taxon>Burkholderia</taxon>
        <taxon>Burkholderia cepacia complex</taxon>
    </lineage>
</organism>
<dbReference type="EMBL" id="CABVPX010000005">
    <property type="protein sequence ID" value="VWB34826.1"/>
    <property type="molecule type" value="Genomic_DNA"/>
</dbReference>
<reference evidence="1 2" key="1">
    <citation type="submission" date="2019-09" db="EMBL/GenBank/DDBJ databases">
        <authorList>
            <person name="Depoorter E."/>
        </authorList>
    </citation>
    <scope>NUCLEOTIDE SEQUENCE [LARGE SCALE GENOMIC DNA]</scope>
    <source>
        <strain evidence="1">LMG 24066</strain>
    </source>
</reference>
<name>A0A9Q9SFD1_9BURK</name>
<gene>
    <name evidence="1" type="ORF">BAR24066_01512</name>
</gene>
<accession>A0A9Q9SFD1</accession>
<dbReference type="RefSeq" id="WP_174991954.1">
    <property type="nucleotide sequence ID" value="NZ_CABVPX010000005.1"/>
</dbReference>